<feature type="transmembrane region" description="Helical" evidence="1">
    <location>
        <begin position="153"/>
        <end position="178"/>
    </location>
</feature>
<dbReference type="EMBL" id="FNNE01000002">
    <property type="protein sequence ID" value="SDW26585.1"/>
    <property type="molecule type" value="Genomic_DNA"/>
</dbReference>
<sequence>MEAQGIDVVEVLRMSLILVHVMAVVVAGVGIAFGDYAILVVRRMNISLLFEASRIISVALSLLWMTGLSVIWIDTQFEWEVLANSPKMLAKLAVVSILTLNGVALHLVVFKRLQTPDSDTRRTALFLTLLGAISGVTWLYAVFVGLAKPVAPLLGLSGFLGFYFVALLISIAVALVLIEPKVAGRLIERLTCTEGPQGERAYQQVSA</sequence>
<dbReference type="AlphaFoldDB" id="A0A1H2S4Z1"/>
<evidence type="ECO:0000313" key="3">
    <source>
        <dbReference type="Proteomes" id="UP000199675"/>
    </source>
</evidence>
<feature type="transmembrane region" description="Helical" evidence="1">
    <location>
        <begin position="125"/>
        <end position="147"/>
    </location>
</feature>
<reference evidence="2 3" key="1">
    <citation type="submission" date="2016-10" db="EMBL/GenBank/DDBJ databases">
        <authorList>
            <person name="de Groot N.N."/>
        </authorList>
    </citation>
    <scope>NUCLEOTIDE SEQUENCE [LARGE SCALE GENOMIC DNA]</scope>
    <source>
        <strain evidence="2 3">CGMCC 1.7059</strain>
    </source>
</reference>
<feature type="transmembrane region" description="Helical" evidence="1">
    <location>
        <begin position="17"/>
        <end position="41"/>
    </location>
</feature>
<evidence type="ECO:0000313" key="2">
    <source>
        <dbReference type="EMBL" id="SDW26585.1"/>
    </source>
</evidence>
<name>A0A1H2S4Z1_9GAMM</name>
<gene>
    <name evidence="2" type="ORF">SAMN04487960_10222</name>
</gene>
<feature type="transmembrane region" description="Helical" evidence="1">
    <location>
        <begin position="93"/>
        <end position="113"/>
    </location>
</feature>
<keyword evidence="1" id="KW-0812">Transmembrane</keyword>
<dbReference type="Proteomes" id="UP000199675">
    <property type="component" value="Unassembled WGS sequence"/>
</dbReference>
<dbReference type="RefSeq" id="WP_091811403.1">
    <property type="nucleotide sequence ID" value="NZ_FNNE01000002.1"/>
</dbReference>
<keyword evidence="1" id="KW-0472">Membrane</keyword>
<protein>
    <submittedName>
        <fullName evidence="2">Uncharacterized protein</fullName>
    </submittedName>
</protein>
<keyword evidence="1" id="KW-1133">Transmembrane helix</keyword>
<dbReference type="OrthoDB" id="6890349at2"/>
<organism evidence="2 3">
    <name type="scientific">Marinobacter mobilis</name>
    <dbReference type="NCBI Taxonomy" id="488533"/>
    <lineage>
        <taxon>Bacteria</taxon>
        <taxon>Pseudomonadati</taxon>
        <taxon>Pseudomonadota</taxon>
        <taxon>Gammaproteobacteria</taxon>
        <taxon>Pseudomonadales</taxon>
        <taxon>Marinobacteraceae</taxon>
        <taxon>Marinobacter</taxon>
    </lineage>
</organism>
<evidence type="ECO:0000256" key="1">
    <source>
        <dbReference type="SAM" id="Phobius"/>
    </source>
</evidence>
<dbReference type="STRING" id="488533.SAMN04487960_10222"/>
<accession>A0A1H2S4Z1</accession>
<proteinExistence type="predicted"/>
<keyword evidence="3" id="KW-1185">Reference proteome</keyword>
<feature type="transmembrane region" description="Helical" evidence="1">
    <location>
        <begin position="53"/>
        <end position="73"/>
    </location>
</feature>